<dbReference type="AlphaFoldDB" id="A0A2P2PB65"/>
<evidence type="ECO:0000313" key="1">
    <source>
        <dbReference type="EMBL" id="MBX51996.1"/>
    </source>
</evidence>
<accession>A0A2P2PB65</accession>
<organism evidence="1">
    <name type="scientific">Rhizophora mucronata</name>
    <name type="common">Asiatic mangrove</name>
    <dbReference type="NCBI Taxonomy" id="61149"/>
    <lineage>
        <taxon>Eukaryota</taxon>
        <taxon>Viridiplantae</taxon>
        <taxon>Streptophyta</taxon>
        <taxon>Embryophyta</taxon>
        <taxon>Tracheophyta</taxon>
        <taxon>Spermatophyta</taxon>
        <taxon>Magnoliopsida</taxon>
        <taxon>eudicotyledons</taxon>
        <taxon>Gunneridae</taxon>
        <taxon>Pentapetalae</taxon>
        <taxon>rosids</taxon>
        <taxon>fabids</taxon>
        <taxon>Malpighiales</taxon>
        <taxon>Rhizophoraceae</taxon>
        <taxon>Rhizophora</taxon>
    </lineage>
</organism>
<protein>
    <submittedName>
        <fullName evidence="1">Uncharacterized protein</fullName>
    </submittedName>
</protein>
<dbReference type="EMBL" id="GGEC01071512">
    <property type="protein sequence ID" value="MBX51996.1"/>
    <property type="molecule type" value="Transcribed_RNA"/>
</dbReference>
<proteinExistence type="predicted"/>
<name>A0A2P2PB65_RHIMU</name>
<reference evidence="1" key="1">
    <citation type="submission" date="2018-02" db="EMBL/GenBank/DDBJ databases">
        <title>Rhizophora mucronata_Transcriptome.</title>
        <authorList>
            <person name="Meera S.P."/>
            <person name="Sreeshan A."/>
            <person name="Augustine A."/>
        </authorList>
    </citation>
    <scope>NUCLEOTIDE SEQUENCE</scope>
    <source>
        <tissue evidence="1">Leaf</tissue>
    </source>
</reference>
<sequence length="32" mass="3698">MMKKGQCSLHLHILSLQQQETNTRMISVTLVE</sequence>